<dbReference type="EMBL" id="AL939117">
    <property type="protein sequence ID" value="CAC10314.1"/>
    <property type="molecule type" value="Genomic_DNA"/>
</dbReference>
<dbReference type="PaxDb" id="100226-SCO3776"/>
<proteinExistence type="predicted"/>
<keyword evidence="2" id="KW-1133">Transmembrane helix</keyword>
<feature type="compositionally biased region" description="Low complexity" evidence="1">
    <location>
        <begin position="19"/>
        <end position="33"/>
    </location>
</feature>
<keyword evidence="4" id="KW-1185">Reference proteome</keyword>
<dbReference type="OrthoDB" id="4330154at2"/>
<dbReference type="Proteomes" id="UP000001973">
    <property type="component" value="Chromosome"/>
</dbReference>
<reference evidence="3 4" key="2">
    <citation type="journal article" date="2002" name="Nature">
        <title>Complete genome sequence of the model actinomycete Streptomyces coelicolor A3(2).</title>
        <authorList>
            <person name="Bentley S.D."/>
            <person name="Chater K.F."/>
            <person name="Cerdeno-Tarraga A.M."/>
            <person name="Challis G.L."/>
            <person name="Thomson N.R."/>
            <person name="James K.D."/>
            <person name="Harris D.E."/>
            <person name="Quail M.A."/>
            <person name="Kieser H."/>
            <person name="Harper D."/>
            <person name="Bateman A."/>
            <person name="Brown S."/>
            <person name="Chandra G."/>
            <person name="Chen C.W."/>
            <person name="Collins M."/>
            <person name="Cronin A."/>
            <person name="Fraser A."/>
            <person name="Goble A."/>
            <person name="Hidalgo J."/>
            <person name="Hornsby T."/>
            <person name="Howarth S."/>
            <person name="Huang C.H."/>
            <person name="Kieser T."/>
            <person name="Larke L."/>
            <person name="Murphy L."/>
            <person name="Oliver K."/>
            <person name="O'Neil S."/>
            <person name="Rabbinowitsch E."/>
            <person name="Rajandream M.A."/>
            <person name="Rutherford K."/>
            <person name="Rutter S."/>
            <person name="Seeger K."/>
            <person name="Saunders D."/>
            <person name="Sharp S."/>
            <person name="Squares R."/>
            <person name="Squares S."/>
            <person name="Taylor K."/>
            <person name="Warren T."/>
            <person name="Wietzorrek A."/>
            <person name="Woodward J."/>
            <person name="Barrell B.G."/>
            <person name="Parkhill J."/>
            <person name="Hopwood D.A."/>
        </authorList>
    </citation>
    <scope>NUCLEOTIDE SEQUENCE [LARGE SCALE GENOMIC DNA]</scope>
    <source>
        <strain evidence="4">ATCC BAA-471 / A3(2) / M145</strain>
    </source>
</reference>
<dbReference type="eggNOG" id="ENOG5031N61">
    <property type="taxonomic scope" value="Bacteria"/>
</dbReference>
<dbReference type="EMBL" id="AL645882">
    <property type="protein sequence ID" value="CAC10314.1"/>
    <property type="molecule type" value="Genomic_DNA"/>
</dbReference>
<dbReference type="InParanoid" id="Q9F2K5"/>
<protein>
    <submittedName>
        <fullName evidence="3">Membrane protein</fullName>
    </submittedName>
</protein>
<evidence type="ECO:0000256" key="1">
    <source>
        <dbReference type="SAM" id="MobiDB-lite"/>
    </source>
</evidence>
<dbReference type="STRING" id="100226.gene:17761400"/>
<evidence type="ECO:0000256" key="2">
    <source>
        <dbReference type="SAM" id="Phobius"/>
    </source>
</evidence>
<gene>
    <name evidence="3" type="ordered locus">SCO3776</name>
    <name evidence="3" type="ORF">SCH63.23</name>
</gene>
<feature type="region of interest" description="Disordered" evidence="1">
    <location>
        <begin position="103"/>
        <end position="180"/>
    </location>
</feature>
<feature type="compositionally biased region" description="Basic and acidic residues" evidence="1">
    <location>
        <begin position="147"/>
        <end position="160"/>
    </location>
</feature>
<organism evidence="3 4">
    <name type="scientific">Streptomyces coelicolor (strain ATCC BAA-471 / A3(2) / M145)</name>
    <dbReference type="NCBI Taxonomy" id="100226"/>
    <lineage>
        <taxon>Bacteria</taxon>
        <taxon>Bacillati</taxon>
        <taxon>Actinomycetota</taxon>
        <taxon>Actinomycetes</taxon>
        <taxon>Kitasatosporales</taxon>
        <taxon>Streptomycetaceae</taxon>
        <taxon>Streptomyces</taxon>
        <taxon>Streptomyces albidoflavus group</taxon>
    </lineage>
</organism>
<feature type="region of interest" description="Disordered" evidence="1">
    <location>
        <begin position="1"/>
        <end position="42"/>
    </location>
</feature>
<feature type="compositionally biased region" description="Basic and acidic residues" evidence="1">
    <location>
        <begin position="103"/>
        <end position="131"/>
    </location>
</feature>
<dbReference type="InterPro" id="IPR045513">
    <property type="entry name" value="DUF6479"/>
</dbReference>
<evidence type="ECO:0000313" key="4">
    <source>
        <dbReference type="Proteomes" id="UP000001973"/>
    </source>
</evidence>
<feature type="compositionally biased region" description="Gly residues" evidence="1">
    <location>
        <begin position="170"/>
        <end position="180"/>
    </location>
</feature>
<dbReference type="KEGG" id="sco:SCO3776"/>
<dbReference type="PATRIC" id="fig|100226.15.peg.3836"/>
<keyword evidence="2" id="KW-0812">Transmembrane</keyword>
<feature type="transmembrane region" description="Helical" evidence="2">
    <location>
        <begin position="72"/>
        <end position="93"/>
    </location>
</feature>
<dbReference type="AlphaFoldDB" id="Q9F2K5"/>
<keyword evidence="2" id="KW-0472">Membrane</keyword>
<accession>Q9F2K5</accession>
<name>Q9F2K5_STRCO</name>
<evidence type="ECO:0000313" key="3">
    <source>
        <dbReference type="EMBL" id="CAC10314.1"/>
    </source>
</evidence>
<reference evidence="3 4" key="1">
    <citation type="journal article" date="1996" name="Mol. Microbiol.">
        <title>A set of ordered cosmids and a detailed genetic and physical map for the 8 Mb Streptomyces coelicolor A3(2) chromosome.</title>
        <authorList>
            <person name="Redenbach M."/>
            <person name="Kieser H.M."/>
            <person name="Denapaite D."/>
            <person name="Eichner A."/>
            <person name="Cullum J."/>
            <person name="Kinashi H."/>
            <person name="Hopwood D.A."/>
        </authorList>
    </citation>
    <scope>NUCLEOTIDE SEQUENCE [LARGE SCALE GENOMIC DNA]</scope>
    <source>
        <strain evidence="4">ATCC BAA-471 / A3(2) / M145</strain>
    </source>
</reference>
<dbReference type="HOGENOM" id="CLU_128229_0_0_11"/>
<sequence length="180" mass="19324">MPTGYQPPARPNRAFARQDTGTDTGADTGTDPGSGTGRDIDRDISGALSHLGVHNQNMSTAMYVLLAAPSGGAKVTVVFIIGLVIAGALVWAVRVGMRVMDREPDRPRADEQPHLPDTGAVHEEREMREPDEIPLNNDGSPRLMPYELHHSGSRRGEDQKRRRWLPGSSGAFGSGGPGHV</sequence>
<dbReference type="Pfam" id="PF20087">
    <property type="entry name" value="DUF6479"/>
    <property type="match status" value="1"/>
</dbReference>